<dbReference type="Gene3D" id="3.40.50.720">
    <property type="entry name" value="NAD(P)-binding Rossmann-like Domain"/>
    <property type="match status" value="1"/>
</dbReference>
<evidence type="ECO:0000313" key="4">
    <source>
        <dbReference type="Proteomes" id="UP001237642"/>
    </source>
</evidence>
<feature type="domain" description="Enoyl reductase (ER)" evidence="2">
    <location>
        <begin position="61"/>
        <end position="372"/>
    </location>
</feature>
<gene>
    <name evidence="3" type="ORF">POM88_049299</name>
</gene>
<dbReference type="GO" id="GO:0016491">
    <property type="term" value="F:oxidoreductase activity"/>
    <property type="evidence" value="ECO:0007669"/>
    <property type="project" value="InterPro"/>
</dbReference>
<dbReference type="Proteomes" id="UP001237642">
    <property type="component" value="Unassembled WGS sequence"/>
</dbReference>
<name>A0AAD8M1J7_9APIA</name>
<dbReference type="InterPro" id="IPR052733">
    <property type="entry name" value="Chloroplast_QOR"/>
</dbReference>
<reference evidence="3" key="1">
    <citation type="submission" date="2023-02" db="EMBL/GenBank/DDBJ databases">
        <title>Genome of toxic invasive species Heracleum sosnowskyi carries increased number of genes despite the absence of recent whole-genome duplications.</title>
        <authorList>
            <person name="Schelkunov M."/>
            <person name="Shtratnikova V."/>
            <person name="Makarenko M."/>
            <person name="Klepikova A."/>
            <person name="Omelchenko D."/>
            <person name="Novikova G."/>
            <person name="Obukhova E."/>
            <person name="Bogdanov V."/>
            <person name="Penin A."/>
            <person name="Logacheva M."/>
        </authorList>
    </citation>
    <scope>NUCLEOTIDE SEQUENCE</scope>
    <source>
        <strain evidence="3">Hsosn_3</strain>
        <tissue evidence="3">Leaf</tissue>
    </source>
</reference>
<dbReference type="PANTHER" id="PTHR44013">
    <property type="entry name" value="ZINC-TYPE ALCOHOL DEHYDROGENASE-LIKE PROTEIN C16A3.02C"/>
    <property type="match status" value="1"/>
</dbReference>
<dbReference type="InterPro" id="IPR013154">
    <property type="entry name" value="ADH-like_N"/>
</dbReference>
<dbReference type="EMBL" id="JAUIZM010000011">
    <property type="protein sequence ID" value="KAK1356043.1"/>
    <property type="molecule type" value="Genomic_DNA"/>
</dbReference>
<proteinExistence type="predicted"/>
<evidence type="ECO:0000313" key="3">
    <source>
        <dbReference type="EMBL" id="KAK1356043.1"/>
    </source>
</evidence>
<dbReference type="Pfam" id="PF08240">
    <property type="entry name" value="ADH_N"/>
    <property type="match status" value="1"/>
</dbReference>
<reference evidence="3" key="2">
    <citation type="submission" date="2023-05" db="EMBL/GenBank/DDBJ databases">
        <authorList>
            <person name="Schelkunov M.I."/>
        </authorList>
    </citation>
    <scope>NUCLEOTIDE SEQUENCE</scope>
    <source>
        <strain evidence="3">Hsosn_3</strain>
        <tissue evidence="3">Leaf</tissue>
    </source>
</reference>
<comment type="caution">
    <text evidence="3">The sequence shown here is derived from an EMBL/GenBank/DDBJ whole genome shotgun (WGS) entry which is preliminary data.</text>
</comment>
<accession>A0AAD8M1J7</accession>
<dbReference type="Pfam" id="PF13602">
    <property type="entry name" value="ADH_zinc_N_2"/>
    <property type="match status" value="1"/>
</dbReference>
<dbReference type="AlphaFoldDB" id="A0AAD8M1J7"/>
<evidence type="ECO:0000256" key="1">
    <source>
        <dbReference type="SAM" id="MobiDB-lite"/>
    </source>
</evidence>
<feature type="compositionally biased region" description="Basic and acidic residues" evidence="1">
    <location>
        <begin position="14"/>
        <end position="48"/>
    </location>
</feature>
<dbReference type="PROSITE" id="PS01162">
    <property type="entry name" value="QOR_ZETA_CRYSTAL"/>
    <property type="match status" value="1"/>
</dbReference>
<dbReference type="InterPro" id="IPR011032">
    <property type="entry name" value="GroES-like_sf"/>
</dbReference>
<dbReference type="GO" id="GO:0008270">
    <property type="term" value="F:zinc ion binding"/>
    <property type="evidence" value="ECO:0007669"/>
    <property type="project" value="InterPro"/>
</dbReference>
<keyword evidence="4" id="KW-1185">Reference proteome</keyword>
<dbReference type="Gene3D" id="3.90.180.10">
    <property type="entry name" value="Medium-chain alcohol dehydrogenases, catalytic domain"/>
    <property type="match status" value="1"/>
</dbReference>
<dbReference type="CDD" id="cd08267">
    <property type="entry name" value="MDR1"/>
    <property type="match status" value="1"/>
</dbReference>
<dbReference type="InterPro" id="IPR036291">
    <property type="entry name" value="NAD(P)-bd_dom_sf"/>
</dbReference>
<sequence>MVDDNTANEAVVDEINKDEKKEDEVVKEETKEETKEEKNEEKEAKKEEKKMKAVYYTSYGGGANALKHGEITVPVPKKDEVLIKTEAVSINPLDLKVQHGSFRPLYPKGFPCIPASDIAGEVVDVGSEVKNFKAGDKVVAMLSSYVGGGLAEYSVAKENLTVQRPTEITAAEAAGLPLAGLAAYQALTNCAGIKLDGSASDKNILITAASGGVGFFAIQLAKLANLHVTATCGERNIELVKSVGADEVLDYKTPEGASLKSPSGKQYDFVIHCASSIGWSTFAHNLSTHGKVIELNYGAKSYWSVALRKVTFSKKQLVPMSFSAKGDNLESLVKLMKEGKLRTVVDSKHPFDKAENAWAKSAEGHATGKIIVEF</sequence>
<dbReference type="InterPro" id="IPR002364">
    <property type="entry name" value="Quin_OxRdtase/zeta-crystal_CS"/>
</dbReference>
<evidence type="ECO:0000259" key="2">
    <source>
        <dbReference type="SMART" id="SM00829"/>
    </source>
</evidence>
<dbReference type="SUPFAM" id="SSF50129">
    <property type="entry name" value="GroES-like"/>
    <property type="match status" value="1"/>
</dbReference>
<dbReference type="PANTHER" id="PTHR44013:SF1">
    <property type="entry name" value="ZINC-TYPE ALCOHOL DEHYDROGENASE-LIKE PROTEIN C16A3.02C"/>
    <property type="match status" value="1"/>
</dbReference>
<feature type="region of interest" description="Disordered" evidence="1">
    <location>
        <begin position="1"/>
        <end position="48"/>
    </location>
</feature>
<organism evidence="3 4">
    <name type="scientific">Heracleum sosnowskyi</name>
    <dbReference type="NCBI Taxonomy" id="360622"/>
    <lineage>
        <taxon>Eukaryota</taxon>
        <taxon>Viridiplantae</taxon>
        <taxon>Streptophyta</taxon>
        <taxon>Embryophyta</taxon>
        <taxon>Tracheophyta</taxon>
        <taxon>Spermatophyta</taxon>
        <taxon>Magnoliopsida</taxon>
        <taxon>eudicotyledons</taxon>
        <taxon>Gunneridae</taxon>
        <taxon>Pentapetalae</taxon>
        <taxon>asterids</taxon>
        <taxon>campanulids</taxon>
        <taxon>Apiales</taxon>
        <taxon>Apiaceae</taxon>
        <taxon>Apioideae</taxon>
        <taxon>apioid superclade</taxon>
        <taxon>Tordylieae</taxon>
        <taxon>Tordyliinae</taxon>
        <taxon>Heracleum</taxon>
    </lineage>
</organism>
<dbReference type="InterPro" id="IPR020843">
    <property type="entry name" value="ER"/>
</dbReference>
<dbReference type="SMART" id="SM00829">
    <property type="entry name" value="PKS_ER"/>
    <property type="match status" value="1"/>
</dbReference>
<dbReference type="SUPFAM" id="SSF51735">
    <property type="entry name" value="NAD(P)-binding Rossmann-fold domains"/>
    <property type="match status" value="1"/>
</dbReference>
<protein>
    <submittedName>
        <fullName evidence="3">Chloroplast envelope quinone oxidoreductase-like</fullName>
    </submittedName>
</protein>